<comment type="caution">
    <text evidence="3">The sequence shown here is derived from an EMBL/GenBank/DDBJ whole genome shotgun (WGS) entry which is preliminary data.</text>
</comment>
<dbReference type="PANTHER" id="PTHR43092:SF2">
    <property type="entry name" value="HERCYNYLCYSTEINE SULFOXIDE LYASE"/>
    <property type="match status" value="1"/>
</dbReference>
<dbReference type="PANTHER" id="PTHR43092">
    <property type="entry name" value="L-CYSTEINE DESULFHYDRASE"/>
    <property type="match status" value="1"/>
</dbReference>
<evidence type="ECO:0000313" key="4">
    <source>
        <dbReference type="Proteomes" id="UP000266178"/>
    </source>
</evidence>
<dbReference type="Pfam" id="PF00266">
    <property type="entry name" value="Aminotran_5"/>
    <property type="match status" value="1"/>
</dbReference>
<accession>A0A399F638</accession>
<dbReference type="InterPro" id="IPR015424">
    <property type="entry name" value="PyrdxlP-dep_Trfase"/>
</dbReference>
<organism evidence="3 4">
    <name type="scientific">Meiothermus granaticius NBRC 107808</name>
    <dbReference type="NCBI Taxonomy" id="1227551"/>
    <lineage>
        <taxon>Bacteria</taxon>
        <taxon>Thermotogati</taxon>
        <taxon>Deinococcota</taxon>
        <taxon>Deinococci</taxon>
        <taxon>Thermales</taxon>
        <taxon>Thermaceae</taxon>
        <taxon>Meiothermus</taxon>
    </lineage>
</organism>
<dbReference type="AlphaFoldDB" id="A0A399F638"/>
<keyword evidence="1" id="KW-0663">Pyridoxal phosphate</keyword>
<protein>
    <submittedName>
        <fullName evidence="3">Isopenicillin N epimerase</fullName>
        <ecNumber evidence="3">5.1.1.17</ecNumber>
    </submittedName>
</protein>
<dbReference type="GO" id="GO:0045439">
    <property type="term" value="F:isopenicillin-N epimerase activity"/>
    <property type="evidence" value="ECO:0007669"/>
    <property type="project" value="UniProtKB-EC"/>
</dbReference>
<sequence length="400" mass="44142">MSQFGHRLLSLWPLEAGITYLNHGTVGVTPWQVLNAQQAIREEIERQPSRYLLRELSELSGSSRLAQPRLRVAAQKVAEFLGARGEDLAFVANATTGVNAVLRSLKFREGDEILIPNLAYGAVVNAATFVAREQGARVVRLELPFPVADPGVYLELLEKALTPRTRLAILDHITSETALILPLAEMAALCRAQGVRVLADGAHAPGQIPLDLPSLGVDWYAGNLHKWAMAPRGCGILWADPQHQAELHPPVISWGLDQGFTREFDWVGTQDPSAYLAAPEGLRFMQELGLQAMRGYNHTLAWRTARELTDRWGLPLPTPESMVGSMVTLPLPSQPGCRPEEAAQLKDWLLFERALEVPILAIDGRLWARISIQVYNDPADLERFAAAVETWRRSSPLAAS</sequence>
<evidence type="ECO:0000256" key="1">
    <source>
        <dbReference type="ARBA" id="ARBA00022898"/>
    </source>
</evidence>
<dbReference type="InterPro" id="IPR000192">
    <property type="entry name" value="Aminotrans_V_dom"/>
</dbReference>
<proteinExistence type="predicted"/>
<dbReference type="Gene3D" id="3.40.640.10">
    <property type="entry name" value="Type I PLP-dependent aspartate aminotransferase-like (Major domain)"/>
    <property type="match status" value="1"/>
</dbReference>
<keyword evidence="4" id="KW-1185">Reference proteome</keyword>
<name>A0A399F638_9DEIN</name>
<dbReference type="Gene3D" id="3.90.1150.10">
    <property type="entry name" value="Aspartate Aminotransferase, domain 1"/>
    <property type="match status" value="1"/>
</dbReference>
<dbReference type="InterPro" id="IPR015422">
    <property type="entry name" value="PyrdxlP-dep_Trfase_small"/>
</dbReference>
<dbReference type="RefSeq" id="WP_240631400.1">
    <property type="nucleotide sequence ID" value="NZ_BJXM01000011.1"/>
</dbReference>
<keyword evidence="3" id="KW-0413">Isomerase</keyword>
<dbReference type="SUPFAM" id="SSF53383">
    <property type="entry name" value="PLP-dependent transferases"/>
    <property type="match status" value="1"/>
</dbReference>
<dbReference type="Proteomes" id="UP000266178">
    <property type="component" value="Unassembled WGS sequence"/>
</dbReference>
<dbReference type="EMBL" id="QWLB01000058">
    <property type="protein sequence ID" value="RIH91096.1"/>
    <property type="molecule type" value="Genomic_DNA"/>
</dbReference>
<dbReference type="EC" id="5.1.1.17" evidence="3"/>
<dbReference type="InterPro" id="IPR015421">
    <property type="entry name" value="PyrdxlP-dep_Trfase_major"/>
</dbReference>
<evidence type="ECO:0000313" key="3">
    <source>
        <dbReference type="EMBL" id="RIH91096.1"/>
    </source>
</evidence>
<feature type="domain" description="Aminotransferase class V" evidence="2">
    <location>
        <begin position="58"/>
        <end position="316"/>
    </location>
</feature>
<gene>
    <name evidence="3" type="primary">cefD</name>
    <name evidence="3" type="ORF">Mgrana_03003</name>
</gene>
<evidence type="ECO:0000259" key="2">
    <source>
        <dbReference type="Pfam" id="PF00266"/>
    </source>
</evidence>
<reference evidence="3 4" key="1">
    <citation type="submission" date="2018-08" db="EMBL/GenBank/DDBJ databases">
        <title>Meiothermus granaticius genome AF-68 sequencing project.</title>
        <authorList>
            <person name="Da Costa M.S."/>
            <person name="Albuquerque L."/>
            <person name="Raposo P."/>
            <person name="Froufe H.J.C."/>
            <person name="Barroso C.S."/>
            <person name="Egas C."/>
        </authorList>
    </citation>
    <scope>NUCLEOTIDE SEQUENCE [LARGE SCALE GENOMIC DNA]</scope>
    <source>
        <strain evidence="3 4">AF-68</strain>
    </source>
</reference>